<proteinExistence type="predicted"/>
<accession>A0A0E9U8V1</accession>
<dbReference type="AlphaFoldDB" id="A0A0E9U8V1"/>
<evidence type="ECO:0000313" key="1">
    <source>
        <dbReference type="EMBL" id="JAH62246.1"/>
    </source>
</evidence>
<organism evidence="1">
    <name type="scientific">Anguilla anguilla</name>
    <name type="common">European freshwater eel</name>
    <name type="synonym">Muraena anguilla</name>
    <dbReference type="NCBI Taxonomy" id="7936"/>
    <lineage>
        <taxon>Eukaryota</taxon>
        <taxon>Metazoa</taxon>
        <taxon>Chordata</taxon>
        <taxon>Craniata</taxon>
        <taxon>Vertebrata</taxon>
        <taxon>Euteleostomi</taxon>
        <taxon>Actinopterygii</taxon>
        <taxon>Neopterygii</taxon>
        <taxon>Teleostei</taxon>
        <taxon>Anguilliformes</taxon>
        <taxon>Anguillidae</taxon>
        <taxon>Anguilla</taxon>
    </lineage>
</organism>
<reference evidence="1" key="1">
    <citation type="submission" date="2014-11" db="EMBL/GenBank/DDBJ databases">
        <authorList>
            <person name="Amaro Gonzalez C."/>
        </authorList>
    </citation>
    <scope>NUCLEOTIDE SEQUENCE</scope>
</reference>
<reference evidence="1" key="2">
    <citation type="journal article" date="2015" name="Fish Shellfish Immunol.">
        <title>Early steps in the European eel (Anguilla anguilla)-Vibrio vulnificus interaction in the gills: Role of the RtxA13 toxin.</title>
        <authorList>
            <person name="Callol A."/>
            <person name="Pajuelo D."/>
            <person name="Ebbesson L."/>
            <person name="Teles M."/>
            <person name="MacKenzie S."/>
            <person name="Amaro C."/>
        </authorList>
    </citation>
    <scope>NUCLEOTIDE SEQUENCE</scope>
</reference>
<name>A0A0E9U8V1_ANGAN</name>
<protein>
    <submittedName>
        <fullName evidence="1">Uncharacterized protein</fullName>
    </submittedName>
</protein>
<sequence length="36" mass="4278">MGKNNLVHIVNFPQAFTTKQIKMIHILHARHWVQLL</sequence>
<dbReference type="EMBL" id="GBXM01046331">
    <property type="protein sequence ID" value="JAH62246.1"/>
    <property type="molecule type" value="Transcribed_RNA"/>
</dbReference>